<name>A0A411YI71_9ACTN</name>
<accession>A0A411YI71</accession>
<organism evidence="2 3">
    <name type="scientific">Egibacter rhizosphaerae</name>
    <dbReference type="NCBI Taxonomy" id="1670831"/>
    <lineage>
        <taxon>Bacteria</taxon>
        <taxon>Bacillati</taxon>
        <taxon>Actinomycetota</taxon>
        <taxon>Nitriliruptoria</taxon>
        <taxon>Egibacterales</taxon>
        <taxon>Egibacteraceae</taxon>
        <taxon>Egibacter</taxon>
    </lineage>
</organism>
<dbReference type="Gene3D" id="3.40.190.170">
    <property type="entry name" value="Bacterial extracellular solute-binding protein, family 7"/>
    <property type="match status" value="1"/>
</dbReference>
<dbReference type="CDD" id="cd13665">
    <property type="entry name" value="PBP2_TRAP_Dctp3_4"/>
    <property type="match status" value="1"/>
</dbReference>
<dbReference type="InterPro" id="IPR038404">
    <property type="entry name" value="TRAP_DctP_sf"/>
</dbReference>
<dbReference type="KEGG" id="erz:ER308_16435"/>
<protein>
    <submittedName>
        <fullName evidence="2">TRAP transporter substrate-binding protein</fullName>
    </submittedName>
</protein>
<reference evidence="2 3" key="1">
    <citation type="submission" date="2019-01" db="EMBL/GenBank/DDBJ databases">
        <title>Egibacter rhizosphaerae EGI 80759T.</title>
        <authorList>
            <person name="Chen D.-D."/>
            <person name="Tian Y."/>
            <person name="Jiao J.-Y."/>
            <person name="Zhang X.-T."/>
            <person name="Zhang Y.-G."/>
            <person name="Zhang Y."/>
            <person name="Xiao M."/>
            <person name="Shu W.-S."/>
            <person name="Li W.-J."/>
        </authorList>
    </citation>
    <scope>NUCLEOTIDE SEQUENCE [LARGE SCALE GENOMIC DNA]</scope>
    <source>
        <strain evidence="2 3">EGI 80759</strain>
    </source>
</reference>
<dbReference type="Proteomes" id="UP000291469">
    <property type="component" value="Chromosome"/>
</dbReference>
<dbReference type="Pfam" id="PF03480">
    <property type="entry name" value="DctP"/>
    <property type="match status" value="1"/>
</dbReference>
<dbReference type="PANTHER" id="PTHR33376:SF15">
    <property type="entry name" value="BLL6794 PROTEIN"/>
    <property type="match status" value="1"/>
</dbReference>
<dbReference type="EMBL" id="CP036402">
    <property type="protein sequence ID" value="QBI21005.1"/>
    <property type="molecule type" value="Genomic_DNA"/>
</dbReference>
<gene>
    <name evidence="2" type="ORF">ER308_16435</name>
</gene>
<proteinExistence type="predicted"/>
<evidence type="ECO:0000256" key="1">
    <source>
        <dbReference type="ARBA" id="ARBA00022729"/>
    </source>
</evidence>
<evidence type="ECO:0000313" key="2">
    <source>
        <dbReference type="EMBL" id="QBI21005.1"/>
    </source>
</evidence>
<dbReference type="PANTHER" id="PTHR33376">
    <property type="match status" value="1"/>
</dbReference>
<sequence length="296" mass="32825">MAVNMLDPWMEDVEERTGGTVTFDVQPGGALSPPDEVYENAAAGAFDMGWALHGYTPGRFPITRLVELPFVWDSAEDATDGLWDLYEEFPEFQEEFDDTQVIALWVHDIGDLFTTEQPVESPSDLEGLELRAPGPEQSNLVEALGGDAQGLPAPELFDALDGGVIDGLMIANSGLNSFDLWPTLEYATVGSFYVGAQYAVMNQGTWEELSAEQQQVIEETSGRELSLTGARAYDEIYEDVQASFEEEGLEVTELEGDELDEWIEATDEVPDEWMQDQDPDVPAEEMYERLLEISGQ</sequence>
<keyword evidence="1" id="KW-0732">Signal</keyword>
<dbReference type="InterPro" id="IPR018389">
    <property type="entry name" value="DctP_fam"/>
</dbReference>
<dbReference type="AlphaFoldDB" id="A0A411YI71"/>
<dbReference type="OrthoDB" id="9815946at2"/>
<dbReference type="GO" id="GO:0055085">
    <property type="term" value="P:transmembrane transport"/>
    <property type="evidence" value="ECO:0007669"/>
    <property type="project" value="InterPro"/>
</dbReference>
<dbReference type="NCBIfam" id="NF037995">
    <property type="entry name" value="TRAP_S1"/>
    <property type="match status" value="1"/>
</dbReference>
<evidence type="ECO:0000313" key="3">
    <source>
        <dbReference type="Proteomes" id="UP000291469"/>
    </source>
</evidence>
<keyword evidence="3" id="KW-1185">Reference proteome</keyword>